<evidence type="ECO:0000313" key="2">
    <source>
        <dbReference type="EMBL" id="TXD93881.1"/>
    </source>
</evidence>
<gene>
    <name evidence="2" type="ORF">ES724_08115</name>
</gene>
<keyword evidence="1 2" id="KW-0808">Transferase</keyword>
<dbReference type="PANTHER" id="PTHR32385">
    <property type="entry name" value="MANNOSYL PHOSPHORYLINOSITOL CERAMIDE SYNTHASE"/>
    <property type="match status" value="1"/>
</dbReference>
<accession>A0A5C6ZTY0</accession>
<protein>
    <submittedName>
        <fullName evidence="2">Glycosyltransferase</fullName>
    </submittedName>
</protein>
<dbReference type="SUPFAM" id="SSF53448">
    <property type="entry name" value="Nucleotide-diphospho-sugar transferases"/>
    <property type="match status" value="1"/>
</dbReference>
<evidence type="ECO:0000256" key="1">
    <source>
        <dbReference type="ARBA" id="ARBA00022679"/>
    </source>
</evidence>
<dbReference type="Pfam" id="PF04488">
    <property type="entry name" value="Gly_transf_sug"/>
    <property type="match status" value="1"/>
</dbReference>
<dbReference type="Proteomes" id="UP000321367">
    <property type="component" value="Unassembled WGS sequence"/>
</dbReference>
<keyword evidence="3" id="KW-1185">Reference proteome</keyword>
<comment type="caution">
    <text evidence="2">The sequence shown here is derived from an EMBL/GenBank/DDBJ whole genome shotgun (WGS) entry which is preliminary data.</text>
</comment>
<dbReference type="AlphaFoldDB" id="A0A5C6ZTY0"/>
<reference evidence="2 3" key="1">
    <citation type="submission" date="2019-08" db="EMBL/GenBank/DDBJ databases">
        <title>Genome sequence of Gillisia hiemivivida IC154 (type strain).</title>
        <authorList>
            <person name="Bowman J.P."/>
        </authorList>
    </citation>
    <scope>NUCLEOTIDE SEQUENCE [LARGE SCALE GENOMIC DNA]</scope>
    <source>
        <strain evidence="2 3">IC154</strain>
    </source>
</reference>
<sequence length="264" mass="31868">MSIPKVIHYCWFGNKKKPQLVEDCISSWRKYLPDYEIIEWNERNTNLKHPFLKITYKLKKWAFVSDFVRLKILYEFGGIYLDTDMLILKSLDNFLEDKCFFGAENEIFINAAIIGVFKNHYFIKECLLKYENLNLNNETNWEEICIPRIITQEIRDRNDSDLIFKKKVEIYDIVIYPPSYFYPLNFENRKDIKNYKNYLKLDSHAVHLWSGSWIEPNEFHYLRNGQYSEGLRKVINNIATHKKIGYLYFKKILSSFKESLFNKK</sequence>
<dbReference type="InterPro" id="IPR051706">
    <property type="entry name" value="Glycosyltransferase_domain"/>
</dbReference>
<dbReference type="EMBL" id="VORY01000007">
    <property type="protein sequence ID" value="TXD93881.1"/>
    <property type="molecule type" value="Genomic_DNA"/>
</dbReference>
<dbReference type="GO" id="GO:0000030">
    <property type="term" value="F:mannosyltransferase activity"/>
    <property type="evidence" value="ECO:0007669"/>
    <property type="project" value="TreeGrafter"/>
</dbReference>
<dbReference type="PANTHER" id="PTHR32385:SF15">
    <property type="entry name" value="INOSITOL PHOSPHOCERAMIDE MANNOSYLTRANSFERASE 1"/>
    <property type="match status" value="1"/>
</dbReference>
<dbReference type="InterPro" id="IPR007577">
    <property type="entry name" value="GlycoTrfase_DXD_sugar-bd_CS"/>
</dbReference>
<dbReference type="GO" id="GO:0051999">
    <property type="term" value="P:mannosyl-inositol phosphorylceramide biosynthetic process"/>
    <property type="evidence" value="ECO:0007669"/>
    <property type="project" value="TreeGrafter"/>
</dbReference>
<evidence type="ECO:0000313" key="3">
    <source>
        <dbReference type="Proteomes" id="UP000321367"/>
    </source>
</evidence>
<dbReference type="GO" id="GO:0016020">
    <property type="term" value="C:membrane"/>
    <property type="evidence" value="ECO:0007669"/>
    <property type="project" value="GOC"/>
</dbReference>
<proteinExistence type="predicted"/>
<dbReference type="InterPro" id="IPR029044">
    <property type="entry name" value="Nucleotide-diphossugar_trans"/>
</dbReference>
<organism evidence="2 3">
    <name type="scientific">Gillisia hiemivivida</name>
    <dbReference type="NCBI Taxonomy" id="291190"/>
    <lineage>
        <taxon>Bacteria</taxon>
        <taxon>Pseudomonadati</taxon>
        <taxon>Bacteroidota</taxon>
        <taxon>Flavobacteriia</taxon>
        <taxon>Flavobacteriales</taxon>
        <taxon>Flavobacteriaceae</taxon>
        <taxon>Gillisia</taxon>
    </lineage>
</organism>
<name>A0A5C6ZTY0_9FLAO</name>
<dbReference type="RefSeq" id="WP_146931938.1">
    <property type="nucleotide sequence ID" value="NZ_CBCSHZ010000006.1"/>
</dbReference>
<dbReference type="OrthoDB" id="9802987at2"/>
<dbReference type="Gene3D" id="3.90.550.20">
    <property type="match status" value="1"/>
</dbReference>